<dbReference type="GO" id="GO:0008233">
    <property type="term" value="F:peptidase activity"/>
    <property type="evidence" value="ECO:0007669"/>
    <property type="project" value="UniProtKB-KW"/>
</dbReference>
<keyword evidence="3" id="KW-1185">Reference proteome</keyword>
<name>A0A179D5Z2_9BACT</name>
<dbReference type="InterPro" id="IPR043129">
    <property type="entry name" value="ATPase_NBD"/>
</dbReference>
<accession>A0A179D5Z2</accession>
<dbReference type="InterPro" id="IPR000905">
    <property type="entry name" value="Gcp-like_dom"/>
</dbReference>
<evidence type="ECO:0000313" key="2">
    <source>
        <dbReference type="EMBL" id="OAQ21149.1"/>
    </source>
</evidence>
<dbReference type="PATRIC" id="fig|999894.6.peg.799"/>
<dbReference type="Proteomes" id="UP000078390">
    <property type="component" value="Unassembled WGS sequence"/>
</dbReference>
<reference evidence="2 3" key="1">
    <citation type="submission" date="2016-04" db="EMBL/GenBank/DDBJ databases">
        <title>Genome analysis of Thermosulfurimonas dismutans, the first thermophilic sulfur-disproportionating bacterium of the phylum Thermodesulfobacteria.</title>
        <authorList>
            <person name="Mardanov A.V."/>
            <person name="Beletsky A.V."/>
            <person name="Kadnikov V.V."/>
            <person name="Slobodkin A.I."/>
            <person name="Ravin N.V."/>
        </authorList>
    </citation>
    <scope>NUCLEOTIDE SEQUENCE [LARGE SCALE GENOMIC DNA]</scope>
    <source>
        <strain evidence="2 3">S95</strain>
    </source>
</reference>
<sequence length="236" mass="25535">MDTTIQAPLILSFETSGETGGVALYRERLLGEIVLSGAETYSRRLLPAVDFLLEHLGLSLSEVSVLAVSIGPGSFTGLRIGLATVKGLALALKKPVVAVESLAALAALFRESSCPLCPVFDARRGEVYAALYRFKDQDLETLMPPSVLSPDVLCERIESPTIFLGEGLRVYGSFFQEKLGPKFIPAPGHLREARASSVAYLAERKVKAGEFADPETLVPLYLRPSEAERKKGLKNV</sequence>
<dbReference type="SUPFAM" id="SSF53067">
    <property type="entry name" value="Actin-like ATPase domain"/>
    <property type="match status" value="2"/>
</dbReference>
<dbReference type="PANTHER" id="PTHR11735:SF11">
    <property type="entry name" value="TRNA THREONYLCARBAMOYLADENOSINE BIOSYNTHESIS PROTEIN TSAB"/>
    <property type="match status" value="1"/>
</dbReference>
<proteinExistence type="predicted"/>
<dbReference type="OrthoDB" id="9784166at2"/>
<dbReference type="RefSeq" id="WP_068669546.1">
    <property type="nucleotide sequence ID" value="NZ_LWLG01000003.1"/>
</dbReference>
<dbReference type="GO" id="GO:0006508">
    <property type="term" value="P:proteolysis"/>
    <property type="evidence" value="ECO:0007669"/>
    <property type="project" value="UniProtKB-KW"/>
</dbReference>
<dbReference type="AlphaFoldDB" id="A0A179D5Z2"/>
<dbReference type="CDD" id="cd24032">
    <property type="entry name" value="ASKHA_NBD_TsaB"/>
    <property type="match status" value="1"/>
</dbReference>
<protein>
    <submittedName>
        <fullName evidence="2">Peptidase M22 glycoprotease</fullName>
    </submittedName>
</protein>
<comment type="caution">
    <text evidence="2">The sequence shown here is derived from an EMBL/GenBank/DDBJ whole genome shotgun (WGS) entry which is preliminary data.</text>
</comment>
<keyword evidence="2" id="KW-0645">Protease</keyword>
<dbReference type="InterPro" id="IPR022496">
    <property type="entry name" value="T6A_TsaB"/>
</dbReference>
<organism evidence="2 3">
    <name type="scientific">Thermosulfurimonas dismutans</name>
    <dbReference type="NCBI Taxonomy" id="999894"/>
    <lineage>
        <taxon>Bacteria</taxon>
        <taxon>Pseudomonadati</taxon>
        <taxon>Thermodesulfobacteriota</taxon>
        <taxon>Thermodesulfobacteria</taxon>
        <taxon>Thermodesulfobacteriales</taxon>
        <taxon>Thermodesulfobacteriaceae</taxon>
        <taxon>Thermosulfurimonas</taxon>
    </lineage>
</organism>
<feature type="domain" description="Gcp-like" evidence="1">
    <location>
        <begin position="39"/>
        <end position="230"/>
    </location>
</feature>
<gene>
    <name evidence="2" type="ORF">TDIS_0801</name>
</gene>
<dbReference type="GO" id="GO:0002949">
    <property type="term" value="P:tRNA threonylcarbamoyladenosine modification"/>
    <property type="evidence" value="ECO:0007669"/>
    <property type="project" value="InterPro"/>
</dbReference>
<keyword evidence="2" id="KW-0378">Hydrolase</keyword>
<evidence type="ECO:0000313" key="3">
    <source>
        <dbReference type="Proteomes" id="UP000078390"/>
    </source>
</evidence>
<dbReference type="EMBL" id="LWLG01000003">
    <property type="protein sequence ID" value="OAQ21149.1"/>
    <property type="molecule type" value="Genomic_DNA"/>
</dbReference>
<dbReference type="Pfam" id="PF00814">
    <property type="entry name" value="TsaD"/>
    <property type="match status" value="1"/>
</dbReference>
<dbReference type="GO" id="GO:0005829">
    <property type="term" value="C:cytosol"/>
    <property type="evidence" value="ECO:0007669"/>
    <property type="project" value="TreeGrafter"/>
</dbReference>
<dbReference type="PANTHER" id="PTHR11735">
    <property type="entry name" value="TRNA N6-ADENOSINE THREONYLCARBAMOYLTRANSFERASE"/>
    <property type="match status" value="1"/>
</dbReference>
<evidence type="ECO:0000259" key="1">
    <source>
        <dbReference type="Pfam" id="PF00814"/>
    </source>
</evidence>
<dbReference type="NCBIfam" id="TIGR03725">
    <property type="entry name" value="T6A_YeaZ"/>
    <property type="match status" value="1"/>
</dbReference>
<dbReference type="STRING" id="999894.TDIS_0801"/>
<dbReference type="Gene3D" id="3.30.420.40">
    <property type="match status" value="2"/>
</dbReference>